<reference evidence="1 2" key="1">
    <citation type="submission" date="2017-06" db="EMBL/GenBank/DDBJ databases">
        <title>Hymenobacter amundsenii sp. nov. isolated from regoliths in Antarctica.</title>
        <authorList>
            <person name="Sedlacek I."/>
            <person name="Kralova S."/>
            <person name="Pantucek R."/>
            <person name="Svec P."/>
            <person name="Holochova P."/>
            <person name="Stankova E."/>
            <person name="Vrbovska V."/>
            <person name="Busse H.-J."/>
        </authorList>
    </citation>
    <scope>NUCLEOTIDE SEQUENCE [LARGE SCALE GENOMIC DNA]</scope>
    <source>
        <strain evidence="1 2">CCM 8682</strain>
    </source>
</reference>
<keyword evidence="2" id="KW-1185">Reference proteome</keyword>
<comment type="caution">
    <text evidence="1">The sequence shown here is derived from an EMBL/GenBank/DDBJ whole genome shotgun (WGS) entry which is preliminary data.</text>
</comment>
<dbReference type="AlphaFoldDB" id="A0A246FHC5"/>
<protein>
    <submittedName>
        <fullName evidence="1">Uncharacterized protein</fullName>
    </submittedName>
</protein>
<organism evidence="1 2">
    <name type="scientific">Hymenobacter amundsenii</name>
    <dbReference type="NCBI Taxonomy" id="2006685"/>
    <lineage>
        <taxon>Bacteria</taxon>
        <taxon>Pseudomonadati</taxon>
        <taxon>Bacteroidota</taxon>
        <taxon>Cytophagia</taxon>
        <taxon>Cytophagales</taxon>
        <taxon>Hymenobacteraceae</taxon>
        <taxon>Hymenobacter</taxon>
    </lineage>
</organism>
<dbReference type="OrthoDB" id="9799416at2"/>
<sequence length="78" mass="8737">MVRAPPGRATYTPLNFRLPSRLRLYYHAELPAVRAATSRQNLRASFAHLERAHILGQRQALPHTHPHLLRVNGGGAPL</sequence>
<proteinExistence type="predicted"/>
<accession>A0A246FHC5</accession>
<dbReference type="Proteomes" id="UP000197277">
    <property type="component" value="Unassembled WGS sequence"/>
</dbReference>
<evidence type="ECO:0000313" key="2">
    <source>
        <dbReference type="Proteomes" id="UP000197277"/>
    </source>
</evidence>
<dbReference type="InterPro" id="IPR022172">
    <property type="entry name" value="DUF3703"/>
</dbReference>
<evidence type="ECO:0000313" key="1">
    <source>
        <dbReference type="EMBL" id="OWP61932.1"/>
    </source>
</evidence>
<name>A0A246FHC5_9BACT</name>
<dbReference type="EMBL" id="NIRR01000038">
    <property type="protein sequence ID" value="OWP61932.1"/>
    <property type="molecule type" value="Genomic_DNA"/>
</dbReference>
<dbReference type="Pfam" id="PF12487">
    <property type="entry name" value="DUF3703"/>
    <property type="match status" value="1"/>
</dbReference>
<gene>
    <name evidence="1" type="ORF">CDA63_16955</name>
</gene>